<dbReference type="EMBL" id="NBII01000001">
    <property type="protein sequence ID" value="PAV23037.1"/>
    <property type="molecule type" value="Genomic_DNA"/>
</dbReference>
<accession>A0A286UTY7</accession>
<protein>
    <recommendedName>
        <fullName evidence="4">Zn(2)-C6 fungal-type domain-containing protein</fullName>
    </recommendedName>
</protein>
<comment type="caution">
    <text evidence="2">The sequence shown here is derived from an EMBL/GenBank/DDBJ whole genome shotgun (WGS) entry which is preliminary data.</text>
</comment>
<sequence>MRNGGIRKGSSKRIRSKRLRHQNPCKDCQDSKSRCEKDQGSSNCIRCTGRPIECKAGRMNLRKAPKNNFIQYDPHKKRGRRPRNISTSVSRVHTLSSNISTPSIPPYTSSLSPTSLSSSLSEGSTGMNGLYIHGDILVYQAPSSTHITYNTDIPALFNQESDRLYNPQEFINMSPNVTQLVQMGFNTEHDHLAYEDSSSMNIMQNNVVAQLPSLEFSQMAISDHIFDPSLYFLGNVYVPYHLHHRWADNELSDLRIQSTESSRNVQQSAWEE</sequence>
<feature type="compositionally biased region" description="Basic and acidic residues" evidence="1">
    <location>
        <begin position="27"/>
        <end position="39"/>
    </location>
</feature>
<organism evidence="2 3">
    <name type="scientific">Pyrrhoderma noxium</name>
    <dbReference type="NCBI Taxonomy" id="2282107"/>
    <lineage>
        <taxon>Eukaryota</taxon>
        <taxon>Fungi</taxon>
        <taxon>Dikarya</taxon>
        <taxon>Basidiomycota</taxon>
        <taxon>Agaricomycotina</taxon>
        <taxon>Agaricomycetes</taxon>
        <taxon>Hymenochaetales</taxon>
        <taxon>Hymenochaetaceae</taxon>
        <taxon>Pyrrhoderma</taxon>
    </lineage>
</organism>
<proteinExistence type="predicted"/>
<feature type="region of interest" description="Disordered" evidence="1">
    <location>
        <begin position="1"/>
        <end position="41"/>
    </location>
</feature>
<evidence type="ECO:0000313" key="2">
    <source>
        <dbReference type="EMBL" id="PAV23037.1"/>
    </source>
</evidence>
<dbReference type="Proteomes" id="UP000217199">
    <property type="component" value="Unassembled WGS sequence"/>
</dbReference>
<evidence type="ECO:0000256" key="1">
    <source>
        <dbReference type="SAM" id="MobiDB-lite"/>
    </source>
</evidence>
<name>A0A286UTY7_9AGAM</name>
<gene>
    <name evidence="2" type="ORF">PNOK_0010400</name>
</gene>
<evidence type="ECO:0008006" key="4">
    <source>
        <dbReference type="Google" id="ProtNLM"/>
    </source>
</evidence>
<feature type="compositionally biased region" description="Basic residues" evidence="1">
    <location>
        <begin position="9"/>
        <end position="23"/>
    </location>
</feature>
<feature type="compositionally biased region" description="Low complexity" evidence="1">
    <location>
        <begin position="94"/>
        <end position="116"/>
    </location>
</feature>
<dbReference type="InParanoid" id="A0A286UTY7"/>
<feature type="region of interest" description="Disordered" evidence="1">
    <location>
        <begin position="93"/>
        <end position="116"/>
    </location>
</feature>
<reference evidence="2 3" key="1">
    <citation type="journal article" date="2017" name="Mol. Ecol.">
        <title>Comparative and population genomic landscape of Phellinus noxius: A hypervariable fungus causing root rot in trees.</title>
        <authorList>
            <person name="Chung C.L."/>
            <person name="Lee T.J."/>
            <person name="Akiba M."/>
            <person name="Lee H.H."/>
            <person name="Kuo T.H."/>
            <person name="Liu D."/>
            <person name="Ke H.M."/>
            <person name="Yokoi T."/>
            <person name="Roa M.B."/>
            <person name="Lu M.J."/>
            <person name="Chang Y.Y."/>
            <person name="Ann P.J."/>
            <person name="Tsai J.N."/>
            <person name="Chen C.Y."/>
            <person name="Tzean S.S."/>
            <person name="Ota Y."/>
            <person name="Hattori T."/>
            <person name="Sahashi N."/>
            <person name="Liou R.F."/>
            <person name="Kikuchi T."/>
            <person name="Tsai I.J."/>
        </authorList>
    </citation>
    <scope>NUCLEOTIDE SEQUENCE [LARGE SCALE GENOMIC DNA]</scope>
    <source>
        <strain evidence="2 3">FFPRI411160</strain>
    </source>
</reference>
<dbReference type="AlphaFoldDB" id="A0A286UTY7"/>
<keyword evidence="3" id="KW-1185">Reference proteome</keyword>
<evidence type="ECO:0000313" key="3">
    <source>
        <dbReference type="Proteomes" id="UP000217199"/>
    </source>
</evidence>